<keyword evidence="2" id="KW-1185">Reference proteome</keyword>
<gene>
    <name evidence="1" type="ORF">SAMN05445850_7600</name>
</gene>
<dbReference type="Proteomes" id="UP000199365">
    <property type="component" value="Unassembled WGS sequence"/>
</dbReference>
<name>A0A1H1KGS3_9BURK</name>
<reference evidence="2" key="1">
    <citation type="submission" date="2016-10" db="EMBL/GenBank/DDBJ databases">
        <authorList>
            <person name="Varghese N."/>
            <person name="Submissions S."/>
        </authorList>
    </citation>
    <scope>NUCLEOTIDE SEQUENCE [LARGE SCALE GENOMIC DNA]</scope>
    <source>
        <strain evidence="2">DUS833</strain>
    </source>
</reference>
<organism evidence="1 2">
    <name type="scientific">Paraburkholderia tuberum</name>
    <dbReference type="NCBI Taxonomy" id="157910"/>
    <lineage>
        <taxon>Bacteria</taxon>
        <taxon>Pseudomonadati</taxon>
        <taxon>Pseudomonadota</taxon>
        <taxon>Betaproteobacteria</taxon>
        <taxon>Burkholderiales</taxon>
        <taxon>Burkholderiaceae</taxon>
        <taxon>Paraburkholderia</taxon>
    </lineage>
</organism>
<dbReference type="EMBL" id="FNKX01000004">
    <property type="protein sequence ID" value="SDR61180.1"/>
    <property type="molecule type" value="Genomic_DNA"/>
</dbReference>
<dbReference type="AlphaFoldDB" id="A0A1H1KGS3"/>
<evidence type="ECO:0000313" key="2">
    <source>
        <dbReference type="Proteomes" id="UP000199365"/>
    </source>
</evidence>
<evidence type="ECO:0000313" key="1">
    <source>
        <dbReference type="EMBL" id="SDR61180.1"/>
    </source>
</evidence>
<accession>A0A1H1KGS3</accession>
<dbReference type="RefSeq" id="WP_143037329.1">
    <property type="nucleotide sequence ID" value="NZ_FNKX01000004.1"/>
</dbReference>
<sequence length="65" mass="7191">MLDTIRADRNLIAHQALVCQGNDLAEIIGAEPVSLRVLKEIDRRALKAMTALVCEYIRTTPKNSA</sequence>
<dbReference type="STRING" id="157910.SAMN05445850_7600"/>
<protein>
    <submittedName>
        <fullName evidence="1">Uncharacterized protein</fullName>
    </submittedName>
</protein>
<proteinExistence type="predicted"/>